<comment type="similarity">
    <text evidence="1">Belongs to the thioesterase PaaI family.</text>
</comment>
<dbReference type="KEGG" id="ladl:NCTC12735_01247"/>
<dbReference type="SUPFAM" id="SSF54637">
    <property type="entry name" value="Thioesterase/thiol ester dehydrase-isomerase"/>
    <property type="match status" value="1"/>
</dbReference>
<dbReference type="PANTHER" id="PTHR43240">
    <property type="entry name" value="1,4-DIHYDROXY-2-NAPHTHOYL-COA THIOESTERASE 1"/>
    <property type="match status" value="1"/>
</dbReference>
<keyword evidence="6" id="KW-1185">Reference proteome</keyword>
<dbReference type="EMBL" id="LR134428">
    <property type="protein sequence ID" value="VEH85612.1"/>
    <property type="molecule type" value="Genomic_DNA"/>
</dbReference>
<dbReference type="STRING" id="45056.Lade_1736"/>
<sequence length="140" mass="15432">MAIWFQQITVEDLNNRGKNTMAEFLGIVFTEVGNDFLVATMPVDERTKQPIGILHGGANVVLAETVASTAANAVVDRNQFYCVGLEINANHIRSAREGIITAITKPIHIGRTTHVWHIDIFNELGKQTCVSRMTASVIKK</sequence>
<name>A0A0W0R1F7_9GAMM</name>
<dbReference type="InterPro" id="IPR003736">
    <property type="entry name" value="PAAI_dom"/>
</dbReference>
<keyword evidence="2 4" id="KW-0378">Hydrolase</keyword>
<dbReference type="Proteomes" id="UP000054859">
    <property type="component" value="Unassembled WGS sequence"/>
</dbReference>
<dbReference type="InterPro" id="IPR006683">
    <property type="entry name" value="Thioestr_dom"/>
</dbReference>
<organism evidence="4 6">
    <name type="scientific">Legionella adelaidensis</name>
    <dbReference type="NCBI Taxonomy" id="45056"/>
    <lineage>
        <taxon>Bacteria</taxon>
        <taxon>Pseudomonadati</taxon>
        <taxon>Pseudomonadota</taxon>
        <taxon>Gammaproteobacteria</taxon>
        <taxon>Legionellales</taxon>
        <taxon>Legionellaceae</taxon>
        <taxon>Legionella</taxon>
    </lineage>
</organism>
<dbReference type="EC" id="3.1.-.-" evidence="4"/>
<evidence type="ECO:0000256" key="2">
    <source>
        <dbReference type="ARBA" id="ARBA00022801"/>
    </source>
</evidence>
<dbReference type="GO" id="GO:0061522">
    <property type="term" value="F:1,4-dihydroxy-2-naphthoyl-CoA thioesterase activity"/>
    <property type="evidence" value="ECO:0007669"/>
    <property type="project" value="TreeGrafter"/>
</dbReference>
<reference evidence="4 6" key="1">
    <citation type="submission" date="2015-11" db="EMBL/GenBank/DDBJ databases">
        <title>Identification of large and diverse effector repertoires of 38 Legionella species.</title>
        <authorList>
            <person name="Burstein D."/>
            <person name="Amaro F."/>
            <person name="Zusman T."/>
            <person name="Lifshitz Z."/>
            <person name="Cohen O."/>
            <person name="Gilbert J.A."/>
            <person name="Pupko T."/>
            <person name="Shuman H.A."/>
            <person name="Segal G."/>
        </authorList>
    </citation>
    <scope>NUCLEOTIDE SEQUENCE [LARGE SCALE GENOMIC DNA]</scope>
    <source>
        <strain evidence="4 6">1762-AUS-E</strain>
    </source>
</reference>
<dbReference type="NCBIfam" id="TIGR00369">
    <property type="entry name" value="unchar_dom_1"/>
    <property type="match status" value="1"/>
</dbReference>
<reference evidence="5 7" key="2">
    <citation type="submission" date="2018-12" db="EMBL/GenBank/DDBJ databases">
        <authorList>
            <consortium name="Pathogen Informatics"/>
        </authorList>
    </citation>
    <scope>NUCLEOTIDE SEQUENCE [LARGE SCALE GENOMIC DNA]</scope>
    <source>
        <strain evidence="5 7">NCTC12735</strain>
        <plasmid evidence="7">19</plasmid>
    </source>
</reference>
<evidence type="ECO:0000313" key="4">
    <source>
        <dbReference type="EMBL" id="KTC64929.1"/>
    </source>
</evidence>
<dbReference type="AlphaFoldDB" id="A0A0W0R1F7"/>
<dbReference type="PANTHER" id="PTHR43240:SF5">
    <property type="entry name" value="1,4-DIHYDROXY-2-NAPHTHOYL-COA THIOESTERASE 1"/>
    <property type="match status" value="1"/>
</dbReference>
<evidence type="ECO:0000259" key="3">
    <source>
        <dbReference type="Pfam" id="PF03061"/>
    </source>
</evidence>
<evidence type="ECO:0000313" key="7">
    <source>
        <dbReference type="Proteomes" id="UP000281170"/>
    </source>
</evidence>
<dbReference type="PATRIC" id="fig|45056.6.peg.1792"/>
<accession>A0A0W0R1F7</accession>
<geneLocation type="plasmid" evidence="5 7">
    <name>19</name>
</geneLocation>
<evidence type="ECO:0000313" key="5">
    <source>
        <dbReference type="EMBL" id="VEH85612.1"/>
    </source>
</evidence>
<dbReference type="Proteomes" id="UP000281170">
    <property type="component" value="Plasmid 19"/>
</dbReference>
<gene>
    <name evidence="4" type="primary">ydiI</name>
    <name evidence="4" type="ORF">Lade_1736</name>
    <name evidence="5" type="ORF">NCTC12735_01247</name>
</gene>
<protein>
    <submittedName>
        <fullName evidence="4">Esterase</fullName>
        <ecNumber evidence="4">3.1.-.-</ecNumber>
    </submittedName>
</protein>
<dbReference type="OrthoDB" id="9798208at2"/>
<evidence type="ECO:0000313" key="6">
    <source>
        <dbReference type="Proteomes" id="UP000054859"/>
    </source>
</evidence>
<dbReference type="GO" id="GO:0005829">
    <property type="term" value="C:cytosol"/>
    <property type="evidence" value="ECO:0007669"/>
    <property type="project" value="TreeGrafter"/>
</dbReference>
<dbReference type="CDD" id="cd03443">
    <property type="entry name" value="PaaI_thioesterase"/>
    <property type="match status" value="1"/>
</dbReference>
<feature type="domain" description="Thioesterase" evidence="3">
    <location>
        <begin position="52"/>
        <end position="128"/>
    </location>
</feature>
<dbReference type="InterPro" id="IPR029069">
    <property type="entry name" value="HotDog_dom_sf"/>
</dbReference>
<evidence type="ECO:0000256" key="1">
    <source>
        <dbReference type="ARBA" id="ARBA00008324"/>
    </source>
</evidence>
<dbReference type="EMBL" id="LNKA01000016">
    <property type="protein sequence ID" value="KTC64929.1"/>
    <property type="molecule type" value="Genomic_DNA"/>
</dbReference>
<dbReference type="Gene3D" id="3.10.129.10">
    <property type="entry name" value="Hotdog Thioesterase"/>
    <property type="match status" value="1"/>
</dbReference>
<keyword evidence="5" id="KW-0614">Plasmid</keyword>
<dbReference type="RefSeq" id="WP_058462810.1">
    <property type="nucleotide sequence ID" value="NZ_CAAAHS010000011.1"/>
</dbReference>
<proteinExistence type="inferred from homology"/>
<dbReference type="Pfam" id="PF03061">
    <property type="entry name" value="4HBT"/>
    <property type="match status" value="1"/>
</dbReference>